<dbReference type="OrthoDB" id="5229017at2759"/>
<dbReference type="AlphaFoldDB" id="S8BCM6"/>
<organism evidence="2 3">
    <name type="scientific">Penicillium oxalicum (strain 114-2 / CGMCC 5302)</name>
    <name type="common">Penicillium decumbens</name>
    <dbReference type="NCBI Taxonomy" id="933388"/>
    <lineage>
        <taxon>Eukaryota</taxon>
        <taxon>Fungi</taxon>
        <taxon>Dikarya</taxon>
        <taxon>Ascomycota</taxon>
        <taxon>Pezizomycotina</taxon>
        <taxon>Eurotiomycetes</taxon>
        <taxon>Eurotiomycetidae</taxon>
        <taxon>Eurotiales</taxon>
        <taxon>Aspergillaceae</taxon>
        <taxon>Penicillium</taxon>
    </lineage>
</organism>
<feature type="region of interest" description="Disordered" evidence="1">
    <location>
        <begin position="1"/>
        <end position="28"/>
    </location>
</feature>
<protein>
    <submittedName>
        <fullName evidence="2">Uncharacterized protein</fullName>
    </submittedName>
</protein>
<feature type="region of interest" description="Disordered" evidence="1">
    <location>
        <begin position="285"/>
        <end position="312"/>
    </location>
</feature>
<dbReference type="Proteomes" id="UP000019376">
    <property type="component" value="Unassembled WGS sequence"/>
</dbReference>
<keyword evidence="3" id="KW-1185">Reference proteome</keyword>
<name>S8BCM6_PENO1</name>
<evidence type="ECO:0000313" key="2">
    <source>
        <dbReference type="EMBL" id="EPS32697.1"/>
    </source>
</evidence>
<reference evidence="2 3" key="1">
    <citation type="journal article" date="2013" name="PLoS ONE">
        <title>Genomic and secretomic analyses reveal unique features of the lignocellulolytic enzyme system of Penicillium decumbens.</title>
        <authorList>
            <person name="Liu G."/>
            <person name="Zhang L."/>
            <person name="Wei X."/>
            <person name="Zou G."/>
            <person name="Qin Y."/>
            <person name="Ma L."/>
            <person name="Li J."/>
            <person name="Zheng H."/>
            <person name="Wang S."/>
            <person name="Wang C."/>
            <person name="Xun L."/>
            <person name="Zhao G.-P."/>
            <person name="Zhou Z."/>
            <person name="Qu Y."/>
        </authorList>
    </citation>
    <scope>NUCLEOTIDE SEQUENCE [LARGE SCALE GENOMIC DNA]</scope>
    <source>
        <strain evidence="3">114-2 / CGMCC 5302</strain>
    </source>
</reference>
<dbReference type="EMBL" id="KB644414">
    <property type="protein sequence ID" value="EPS32697.1"/>
    <property type="molecule type" value="Genomic_DNA"/>
</dbReference>
<accession>S8BCM6</accession>
<proteinExistence type="predicted"/>
<gene>
    <name evidence="2" type="ORF">PDE_07657</name>
</gene>
<sequence>MDELLKPSILKPEDKSTEPSSQEPELEYLQPLTYKPAYPGYNPHYHGPRLKGFPHPDCNEPDCPYKTPPEETSKLSSPQPDAYRPEVAITEHVPTVEQRVVDCVKSLVYKPLSSGYNPHYHGSRSDILPLSDCNDSNCPCQDSFQNPPHLEFLKPEVHKHDSFVAKHISLSRGAELDHLKHFADHTSYLGQDPQNSGLQLEWWPHPDDVESSSITKHHPEIDHSTLDVQVPGPLRINHNDEQVQTGYLDFFAHKTSHVRQNLQDPGVQPEWWPHRNDVELSSTTKHVPENAGSNHEVHISKSPSAKNASQERELEHLYPVGGRTSYVGDNHWISGSQLSGYPDADYDELELFNAKHVSRAPPVLERPKSEMCQLMPFTLKQMIQEPGYGNSKRDKHKHISITGQEPELWYLRPDLYEPRSLSTLHHSRDPKIDIDKLELDLHEPPDSGYSSTYGVPRRERYHYFGHEEPESPSVKDGLYTPRAEIFDHVTSKYCGHQTVRERYPVESQAVSFVSESSGLGGNSYHDYSDMALRNPYASDDSDHSPVGLNCRIVPSPNRVARPLSIAPNEEVIILHALNLDPIGPEPDSEPASSVAQADEDEWQKSLVPARLNIPHKRDLFHVQLSRLHEEDGEVVSEVVSSAAKADFTPTSADSYESTEWVSGLDTLSIDPAAASPCQSSSESPELEDRVLKRKILWGEKGLLGGPSQEARPTSRFMAGMKNKLKAQLAEFVDESKFGLKRKPSNAASLAAPGSSPASLVTSLDSTIQAKLYAELEVLICNTANQFILEQYYGGRISQHSIDKVNAAWNAKNQHHVNEFRFDQATQRELIVANRRQIEFTGDSACRPACLQTNLRNWKSLAREMSVRTFCLPDCAIRKHLHDLQQILSMMNPKLEVLLDFRRLSSDINSQMLDKEIAARRQSEARQKRGF</sequence>
<evidence type="ECO:0000313" key="3">
    <source>
        <dbReference type="Proteomes" id="UP000019376"/>
    </source>
</evidence>
<dbReference type="HOGENOM" id="CLU_314510_0_0_1"/>
<evidence type="ECO:0000256" key="1">
    <source>
        <dbReference type="SAM" id="MobiDB-lite"/>
    </source>
</evidence>
<feature type="region of interest" description="Disordered" evidence="1">
    <location>
        <begin position="45"/>
        <end position="82"/>
    </location>
</feature>
<dbReference type="eggNOG" id="ENOG502QQXP">
    <property type="taxonomic scope" value="Eukaryota"/>
</dbReference>